<organism evidence="2 3">
    <name type="scientific">Rhynchophorus ferrugineus</name>
    <name type="common">Red palm weevil</name>
    <name type="synonym">Curculio ferrugineus</name>
    <dbReference type="NCBI Taxonomy" id="354439"/>
    <lineage>
        <taxon>Eukaryota</taxon>
        <taxon>Metazoa</taxon>
        <taxon>Ecdysozoa</taxon>
        <taxon>Arthropoda</taxon>
        <taxon>Hexapoda</taxon>
        <taxon>Insecta</taxon>
        <taxon>Pterygota</taxon>
        <taxon>Neoptera</taxon>
        <taxon>Endopterygota</taxon>
        <taxon>Coleoptera</taxon>
        <taxon>Polyphaga</taxon>
        <taxon>Cucujiformia</taxon>
        <taxon>Curculionidae</taxon>
        <taxon>Dryophthorinae</taxon>
        <taxon>Rhynchophorus</taxon>
    </lineage>
</organism>
<evidence type="ECO:0000313" key="3">
    <source>
        <dbReference type="Proteomes" id="UP000625711"/>
    </source>
</evidence>
<reference evidence="2" key="1">
    <citation type="submission" date="2020-08" db="EMBL/GenBank/DDBJ databases">
        <title>Genome sequencing and assembly of the red palm weevil Rhynchophorus ferrugineus.</title>
        <authorList>
            <person name="Dias G.B."/>
            <person name="Bergman C.M."/>
            <person name="Manee M."/>
        </authorList>
    </citation>
    <scope>NUCLEOTIDE SEQUENCE</scope>
    <source>
        <strain evidence="2">AA-2017</strain>
        <tissue evidence="2">Whole larva</tissue>
    </source>
</reference>
<evidence type="ECO:0000256" key="1">
    <source>
        <dbReference type="SAM" id="MobiDB-lite"/>
    </source>
</evidence>
<gene>
    <name evidence="2" type="ORF">GWI33_002435</name>
</gene>
<accession>A0A834MK88</accession>
<name>A0A834MK88_RHYFE</name>
<keyword evidence="3" id="KW-1185">Reference proteome</keyword>
<comment type="caution">
    <text evidence="2">The sequence shown here is derived from an EMBL/GenBank/DDBJ whole genome shotgun (WGS) entry which is preliminary data.</text>
</comment>
<evidence type="ECO:0000313" key="2">
    <source>
        <dbReference type="EMBL" id="KAF7287053.1"/>
    </source>
</evidence>
<dbReference type="AlphaFoldDB" id="A0A834MK88"/>
<protein>
    <submittedName>
        <fullName evidence="2">Uncharacterized protein</fullName>
    </submittedName>
</protein>
<proteinExistence type="predicted"/>
<sequence>MVSTRQLCGSELDSIEGNVVGLRTFFYFINGERTEWSEGNNRWITSKYLIHLVGQRAREVTFETERPQLTADEVLLQFNKDVTPWARGPPEKRHFSPKFGPQNPNLEDRS</sequence>
<dbReference type="Proteomes" id="UP000625711">
    <property type="component" value="Unassembled WGS sequence"/>
</dbReference>
<dbReference type="EMBL" id="JAACXV010000016">
    <property type="protein sequence ID" value="KAF7287053.1"/>
    <property type="molecule type" value="Genomic_DNA"/>
</dbReference>
<feature type="region of interest" description="Disordered" evidence="1">
    <location>
        <begin position="85"/>
        <end position="110"/>
    </location>
</feature>